<organism evidence="1 2">
    <name type="scientific">Deinococcus taklimakanensis</name>
    <dbReference type="NCBI Taxonomy" id="536443"/>
    <lineage>
        <taxon>Bacteria</taxon>
        <taxon>Thermotogati</taxon>
        <taxon>Deinococcota</taxon>
        <taxon>Deinococci</taxon>
        <taxon>Deinococcales</taxon>
        <taxon>Deinococcaceae</taxon>
        <taxon>Deinococcus</taxon>
    </lineage>
</organism>
<accession>A0ABW5P535</accession>
<name>A0ABW5P535_9DEIO</name>
<dbReference type="EMBL" id="JBHUMK010000029">
    <property type="protein sequence ID" value="MFD2609192.1"/>
    <property type="molecule type" value="Genomic_DNA"/>
</dbReference>
<sequence>MDGGGVKSEQRFQAEERLVSVLARFADSISEGESGDDSDITAQFPGLGAVKFQLHFISDSTPAAVRRWFARRDGQRPSSIHLVLAGPYLSERAMDECEAAGVSALDLAGNYRLMFGLYHLERVGHAPPPQARREWENLYAGKSLRVVRALLAAPHRPWQVQDLARTCQVSLGTVSSVRQKLLAQGWLELRSGGAVVPDPEGLLREWAEWTKTAPPAGLSAYTVHSSKRVIERLTEQPQVLLGAASAAEWMAPFVTPKGTVLYTTPEAWRRAAKRLDAEEVDKGGNLTVQFVEDGVFVDRLEIKAGLWTASPAQTFVDLWRQGSRGREGAVKLLQNYLRPLWNGQKLYATWPLIEETS</sequence>
<dbReference type="Proteomes" id="UP001597475">
    <property type="component" value="Unassembled WGS sequence"/>
</dbReference>
<gene>
    <name evidence="1" type="ORF">ACFSR9_07040</name>
</gene>
<proteinExistence type="predicted"/>
<keyword evidence="2" id="KW-1185">Reference proteome</keyword>
<evidence type="ECO:0000313" key="1">
    <source>
        <dbReference type="EMBL" id="MFD2609192.1"/>
    </source>
</evidence>
<comment type="caution">
    <text evidence="1">The sequence shown here is derived from an EMBL/GenBank/DDBJ whole genome shotgun (WGS) entry which is preliminary data.</text>
</comment>
<protein>
    <submittedName>
        <fullName evidence="1">Uncharacterized protein</fullName>
    </submittedName>
</protein>
<evidence type="ECO:0000313" key="2">
    <source>
        <dbReference type="Proteomes" id="UP001597475"/>
    </source>
</evidence>
<reference evidence="2" key="1">
    <citation type="journal article" date="2019" name="Int. J. Syst. Evol. Microbiol.">
        <title>The Global Catalogue of Microorganisms (GCM) 10K type strain sequencing project: providing services to taxonomists for standard genome sequencing and annotation.</title>
        <authorList>
            <consortium name="The Broad Institute Genomics Platform"/>
            <consortium name="The Broad Institute Genome Sequencing Center for Infectious Disease"/>
            <person name="Wu L."/>
            <person name="Ma J."/>
        </authorList>
    </citation>
    <scope>NUCLEOTIDE SEQUENCE [LARGE SCALE GENOMIC DNA]</scope>
    <source>
        <strain evidence="2">KCTC 33842</strain>
    </source>
</reference>
<dbReference type="RefSeq" id="WP_386844363.1">
    <property type="nucleotide sequence ID" value="NZ_JBHUMK010000029.1"/>
</dbReference>